<dbReference type="GO" id="GO:0020037">
    <property type="term" value="F:heme binding"/>
    <property type="evidence" value="ECO:0007669"/>
    <property type="project" value="InterPro"/>
</dbReference>
<dbReference type="InterPro" id="IPR002016">
    <property type="entry name" value="Haem_peroxidase"/>
</dbReference>
<accession>A0A5J9UCM4</accession>
<dbReference type="InterPro" id="IPR019794">
    <property type="entry name" value="Peroxidases_AS"/>
</dbReference>
<evidence type="ECO:0000256" key="7">
    <source>
        <dbReference type="SAM" id="SignalP"/>
    </source>
</evidence>
<dbReference type="PROSITE" id="PS50873">
    <property type="entry name" value="PEROXIDASE_4"/>
    <property type="match status" value="1"/>
</dbReference>
<evidence type="ECO:0000256" key="3">
    <source>
        <dbReference type="ARBA" id="ARBA00022723"/>
    </source>
</evidence>
<feature type="non-terminal residue" evidence="9">
    <location>
        <position position="1"/>
    </location>
</feature>
<dbReference type="EMBL" id="RWGY01000026">
    <property type="protein sequence ID" value="TVU21443.1"/>
    <property type="molecule type" value="Genomic_DNA"/>
</dbReference>
<evidence type="ECO:0000256" key="4">
    <source>
        <dbReference type="ARBA" id="ARBA00022837"/>
    </source>
</evidence>
<evidence type="ECO:0000313" key="10">
    <source>
        <dbReference type="Proteomes" id="UP000324897"/>
    </source>
</evidence>
<dbReference type="PROSITE" id="PS00436">
    <property type="entry name" value="PEROXIDASE_2"/>
    <property type="match status" value="1"/>
</dbReference>
<organism evidence="9 10">
    <name type="scientific">Eragrostis curvula</name>
    <name type="common">weeping love grass</name>
    <dbReference type="NCBI Taxonomy" id="38414"/>
    <lineage>
        <taxon>Eukaryota</taxon>
        <taxon>Viridiplantae</taxon>
        <taxon>Streptophyta</taxon>
        <taxon>Embryophyta</taxon>
        <taxon>Tracheophyta</taxon>
        <taxon>Spermatophyta</taxon>
        <taxon>Magnoliopsida</taxon>
        <taxon>Liliopsida</taxon>
        <taxon>Poales</taxon>
        <taxon>Poaceae</taxon>
        <taxon>PACMAD clade</taxon>
        <taxon>Chloridoideae</taxon>
        <taxon>Eragrostideae</taxon>
        <taxon>Eragrostidinae</taxon>
        <taxon>Eragrostis</taxon>
    </lineage>
</organism>
<protein>
    <recommendedName>
        <fullName evidence="8">Plant heme peroxidase family profile domain-containing protein</fullName>
    </recommendedName>
</protein>
<keyword evidence="10" id="KW-1185">Reference proteome</keyword>
<evidence type="ECO:0000256" key="6">
    <source>
        <dbReference type="ARBA" id="ARBA00023004"/>
    </source>
</evidence>
<dbReference type="Gramene" id="TVU21443">
    <property type="protein sequence ID" value="TVU21443"/>
    <property type="gene ID" value="EJB05_31076"/>
</dbReference>
<comment type="caution">
    <text evidence="9">The sequence shown here is derived from an EMBL/GenBank/DDBJ whole genome shotgun (WGS) entry which is preliminary data.</text>
</comment>
<feature type="chain" id="PRO_5023912202" description="Plant heme peroxidase family profile domain-containing protein" evidence="7">
    <location>
        <begin position="23"/>
        <end position="92"/>
    </location>
</feature>
<feature type="signal peptide" evidence="7">
    <location>
        <begin position="1"/>
        <end position="22"/>
    </location>
</feature>
<dbReference type="SUPFAM" id="SSF48113">
    <property type="entry name" value="Heme-dependent peroxidases"/>
    <property type="match status" value="1"/>
</dbReference>
<evidence type="ECO:0000313" key="9">
    <source>
        <dbReference type="EMBL" id="TVU21443.1"/>
    </source>
</evidence>
<evidence type="ECO:0000256" key="1">
    <source>
        <dbReference type="ARBA" id="ARBA00022559"/>
    </source>
</evidence>
<dbReference type="OrthoDB" id="2113341at2759"/>
<reference evidence="9 10" key="1">
    <citation type="journal article" date="2019" name="Sci. Rep.">
        <title>A high-quality genome of Eragrostis curvula grass provides insights into Poaceae evolution and supports new strategies to enhance forage quality.</title>
        <authorList>
            <person name="Carballo J."/>
            <person name="Santos B.A.C.M."/>
            <person name="Zappacosta D."/>
            <person name="Garbus I."/>
            <person name="Selva J.P."/>
            <person name="Gallo C.A."/>
            <person name="Diaz A."/>
            <person name="Albertini E."/>
            <person name="Caccamo M."/>
            <person name="Echenique V."/>
        </authorList>
    </citation>
    <scope>NUCLEOTIDE SEQUENCE [LARGE SCALE GENOMIC DNA]</scope>
    <source>
        <strain evidence="10">cv. Victoria</strain>
        <tissue evidence="9">Leaf</tissue>
    </source>
</reference>
<feature type="domain" description="Plant heme peroxidase family profile" evidence="8">
    <location>
        <begin position="37"/>
        <end position="81"/>
    </location>
</feature>
<dbReference type="InterPro" id="IPR010255">
    <property type="entry name" value="Haem_peroxidase_sf"/>
</dbReference>
<keyword evidence="3" id="KW-0479">Metal-binding</keyword>
<dbReference type="GO" id="GO:0004601">
    <property type="term" value="F:peroxidase activity"/>
    <property type="evidence" value="ECO:0007669"/>
    <property type="project" value="UniProtKB-KW"/>
</dbReference>
<sequence>MKMIASATLAVIGLLVVTTAAAAPTPLPSNINDTDRVFSPDLYQASCPQLPGIVRSAVRATLRRDVQITAGLLRIFFHACLPQLGAERKRVY</sequence>
<evidence type="ECO:0000256" key="5">
    <source>
        <dbReference type="ARBA" id="ARBA00023002"/>
    </source>
</evidence>
<evidence type="ECO:0000256" key="2">
    <source>
        <dbReference type="ARBA" id="ARBA00022617"/>
    </source>
</evidence>
<dbReference type="Proteomes" id="UP000324897">
    <property type="component" value="Unassembled WGS sequence"/>
</dbReference>
<dbReference type="GO" id="GO:0046872">
    <property type="term" value="F:metal ion binding"/>
    <property type="evidence" value="ECO:0007669"/>
    <property type="project" value="UniProtKB-KW"/>
</dbReference>
<dbReference type="Gene3D" id="1.10.520.10">
    <property type="match status" value="1"/>
</dbReference>
<keyword evidence="1" id="KW-0575">Peroxidase</keyword>
<dbReference type="AlphaFoldDB" id="A0A5J9UCM4"/>
<name>A0A5J9UCM4_9POAL</name>
<keyword evidence="2" id="KW-0349">Heme</keyword>
<proteinExistence type="predicted"/>
<keyword evidence="4" id="KW-0106">Calcium</keyword>
<keyword evidence="5" id="KW-0560">Oxidoreductase</keyword>
<dbReference type="GO" id="GO:0006979">
    <property type="term" value="P:response to oxidative stress"/>
    <property type="evidence" value="ECO:0007669"/>
    <property type="project" value="InterPro"/>
</dbReference>
<evidence type="ECO:0000259" key="8">
    <source>
        <dbReference type="PROSITE" id="PS50873"/>
    </source>
</evidence>
<keyword evidence="6" id="KW-0408">Iron</keyword>
<keyword evidence="7" id="KW-0732">Signal</keyword>
<gene>
    <name evidence="9" type="ORF">EJB05_31076</name>
</gene>